<dbReference type="EMBL" id="WCSB01000025">
    <property type="protein sequence ID" value="KAB4448905.1"/>
    <property type="molecule type" value="Genomic_DNA"/>
</dbReference>
<gene>
    <name evidence="4" type="ORF">DW011_21745</name>
    <name evidence="3" type="ORF">DW780_23560</name>
    <name evidence="2" type="ORF">GAN93_20780</name>
    <name evidence="1" type="ORF">GAO51_24270</name>
</gene>
<sequence length="178" mass="21072">MKMELLLIIITQDAYIGQRFTKRSSYLCSIYDKTANTMKEPFQIPTSEDIENLIGTDLYDVWNSLCQRIEKSYEMELLWNHGGKAWTYEYKYRKGGKTLCALYAKEKTLGFMVILGKDERAKFEIQRGQFSNEVQMIYDAATTFHDGKWIMFELKDTKLFNDMERLLLIKRKPNRKAE</sequence>
<comment type="caution">
    <text evidence="4">The sequence shown here is derived from an EMBL/GenBank/DDBJ whole genome shotgun (WGS) entry which is preliminary data.</text>
</comment>
<dbReference type="Proteomes" id="UP000284785">
    <property type="component" value="Unassembled WGS sequence"/>
</dbReference>
<dbReference type="Proteomes" id="UP000460317">
    <property type="component" value="Unassembled WGS sequence"/>
</dbReference>
<name>A0A412GEG8_BACT4</name>
<evidence type="ECO:0000313" key="6">
    <source>
        <dbReference type="Proteomes" id="UP000284785"/>
    </source>
</evidence>
<reference evidence="5 6" key="1">
    <citation type="submission" date="2018-08" db="EMBL/GenBank/DDBJ databases">
        <title>A genome reference for cultivated species of the human gut microbiota.</title>
        <authorList>
            <person name="Zou Y."/>
            <person name="Xue W."/>
            <person name="Luo G."/>
        </authorList>
    </citation>
    <scope>NUCLEOTIDE SEQUENCE [LARGE SCALE GENOMIC DNA]</scope>
    <source>
        <strain evidence="4 5">AF37-12</strain>
        <strain evidence="3 6">AM30-26</strain>
    </source>
</reference>
<reference evidence="7 8" key="2">
    <citation type="journal article" date="2019" name="Nat. Med.">
        <title>A library of human gut bacterial isolates paired with longitudinal multiomics data enables mechanistic microbiome research.</title>
        <authorList>
            <person name="Poyet M."/>
            <person name="Groussin M."/>
            <person name="Gibbons S.M."/>
            <person name="Avila-Pacheco J."/>
            <person name="Jiang X."/>
            <person name="Kearney S.M."/>
            <person name="Perrotta A.R."/>
            <person name="Berdy B."/>
            <person name="Zhao S."/>
            <person name="Lieberman T.D."/>
            <person name="Swanson P.K."/>
            <person name="Smith M."/>
            <person name="Roesemann S."/>
            <person name="Alexander J.E."/>
            <person name="Rich S.A."/>
            <person name="Livny J."/>
            <person name="Vlamakis H."/>
            <person name="Clish C."/>
            <person name="Bullock K."/>
            <person name="Deik A."/>
            <person name="Scott J."/>
            <person name="Pierce K.A."/>
            <person name="Xavier R.J."/>
            <person name="Alm E.J."/>
        </authorList>
    </citation>
    <scope>NUCLEOTIDE SEQUENCE [LARGE SCALE GENOMIC DNA]</scope>
    <source>
        <strain evidence="2 8">BIOML-A165</strain>
        <strain evidence="1 7">BIOML-A188</strain>
    </source>
</reference>
<dbReference type="Proteomes" id="UP000440614">
    <property type="component" value="Unassembled WGS sequence"/>
</dbReference>
<dbReference type="EMBL" id="QROV01000033">
    <property type="protein sequence ID" value="RHL53807.1"/>
    <property type="molecule type" value="Genomic_DNA"/>
</dbReference>
<evidence type="ECO:0000313" key="7">
    <source>
        <dbReference type="Proteomes" id="UP000440614"/>
    </source>
</evidence>
<dbReference type="Pfam" id="PF12663">
    <property type="entry name" value="DUF3788"/>
    <property type="match status" value="1"/>
</dbReference>
<organism evidence="4 5">
    <name type="scientific">Bacteroides thetaiotaomicron</name>
    <dbReference type="NCBI Taxonomy" id="818"/>
    <lineage>
        <taxon>Bacteria</taxon>
        <taxon>Pseudomonadati</taxon>
        <taxon>Bacteroidota</taxon>
        <taxon>Bacteroidia</taxon>
        <taxon>Bacteroidales</taxon>
        <taxon>Bacteroidaceae</taxon>
        <taxon>Bacteroides</taxon>
    </lineage>
</organism>
<evidence type="ECO:0000313" key="2">
    <source>
        <dbReference type="EMBL" id="KAB4448905.1"/>
    </source>
</evidence>
<evidence type="ECO:0000313" key="1">
    <source>
        <dbReference type="EMBL" id="KAB4306249.1"/>
    </source>
</evidence>
<dbReference type="EMBL" id="WCSY01000031">
    <property type="protein sequence ID" value="KAB4306249.1"/>
    <property type="molecule type" value="Genomic_DNA"/>
</dbReference>
<accession>A0A412GEG8</accession>
<protein>
    <submittedName>
        <fullName evidence="4">DUF3788 domain-containing protein</fullName>
    </submittedName>
</protein>
<evidence type="ECO:0000313" key="3">
    <source>
        <dbReference type="EMBL" id="RHD81802.1"/>
    </source>
</evidence>
<evidence type="ECO:0000313" key="5">
    <source>
        <dbReference type="Proteomes" id="UP000283616"/>
    </source>
</evidence>
<evidence type="ECO:0000313" key="8">
    <source>
        <dbReference type="Proteomes" id="UP000460317"/>
    </source>
</evidence>
<dbReference type="InterPro" id="IPR024265">
    <property type="entry name" value="DUF3788"/>
</dbReference>
<dbReference type="EMBL" id="QSJP01000029">
    <property type="protein sequence ID" value="RHD81802.1"/>
    <property type="molecule type" value="Genomic_DNA"/>
</dbReference>
<dbReference type="Proteomes" id="UP000283616">
    <property type="component" value="Unassembled WGS sequence"/>
</dbReference>
<proteinExistence type="predicted"/>
<evidence type="ECO:0000313" key="4">
    <source>
        <dbReference type="EMBL" id="RHL53807.1"/>
    </source>
</evidence>
<dbReference type="AlphaFoldDB" id="A0A412GEG8"/>